<accession>A0A7Y6C935</accession>
<reference evidence="3 4" key="1">
    <citation type="submission" date="2020-03" db="EMBL/GenBank/DDBJ databases">
        <title>Complete genome sequence of sixteen Streptomyces strains facilitates identification of candidate genes involved in plant growth-promotion in grain legumes and cereals.</title>
        <authorList>
            <person name="Gopalakrishnan S."/>
            <person name="Thakur V."/>
            <person name="Saxena R."/>
            <person name="Vadlamudi S."/>
            <person name="Purohit S."/>
            <person name="Kumar V."/>
            <person name="Rathore A."/>
            <person name="Chitikineni A."/>
            <person name="Varshney R.K."/>
        </authorList>
    </citation>
    <scope>NUCLEOTIDE SEQUENCE [LARGE SCALE GENOMIC DNA]</scope>
    <source>
        <strain evidence="3 4">KAI-180</strain>
    </source>
</reference>
<dbReference type="Gene3D" id="3.40.50.2300">
    <property type="match status" value="1"/>
</dbReference>
<dbReference type="Proteomes" id="UP000540128">
    <property type="component" value="Unassembled WGS sequence"/>
</dbReference>
<dbReference type="InterPro" id="IPR052893">
    <property type="entry name" value="TCS_response_regulator"/>
</dbReference>
<dbReference type="PANTHER" id="PTHR44520">
    <property type="entry name" value="RESPONSE REGULATOR RCP1-RELATED"/>
    <property type="match status" value="1"/>
</dbReference>
<dbReference type="Pfam" id="PF00072">
    <property type="entry name" value="Response_reg"/>
    <property type="match status" value="1"/>
</dbReference>
<dbReference type="SUPFAM" id="SSF52172">
    <property type="entry name" value="CheY-like"/>
    <property type="match status" value="1"/>
</dbReference>
<evidence type="ECO:0000313" key="3">
    <source>
        <dbReference type="EMBL" id="NUV29260.1"/>
    </source>
</evidence>
<dbReference type="InterPro" id="IPR011006">
    <property type="entry name" value="CheY-like_superfamily"/>
</dbReference>
<proteinExistence type="predicted"/>
<name>A0A7Y6C935_9ACTN</name>
<dbReference type="SMART" id="SM00448">
    <property type="entry name" value="REC"/>
    <property type="match status" value="1"/>
</dbReference>
<dbReference type="InterPro" id="IPR001789">
    <property type="entry name" value="Sig_transdc_resp-reg_receiver"/>
</dbReference>
<dbReference type="GO" id="GO:0000160">
    <property type="term" value="P:phosphorelay signal transduction system"/>
    <property type="evidence" value="ECO:0007669"/>
    <property type="project" value="InterPro"/>
</dbReference>
<dbReference type="RefSeq" id="WP_030695195.1">
    <property type="nucleotide sequence ID" value="NZ_JAANNT010000009.1"/>
</dbReference>
<evidence type="ECO:0000313" key="4">
    <source>
        <dbReference type="Proteomes" id="UP000540128"/>
    </source>
</evidence>
<feature type="modified residue" description="4-aspartylphosphate" evidence="1">
    <location>
        <position position="70"/>
    </location>
</feature>
<dbReference type="EMBL" id="JAANNT010000009">
    <property type="protein sequence ID" value="NUV29260.1"/>
    <property type="molecule type" value="Genomic_DNA"/>
</dbReference>
<evidence type="ECO:0000256" key="1">
    <source>
        <dbReference type="PROSITE-ProRule" id="PRU00169"/>
    </source>
</evidence>
<sequence>MTDDGRPAARRVDLTRVLVVEDVEEDVEAIERALNQSHPALRLEFTAHGDGLAERLLARREELPGMILLDLNTRGEDGLEGLAALRARPELADLTVVVFTSSTAPADVDACYAAGADSYIYKPLNFDLFRTVLKGAVDYWLQAKGQPPAAPGSPRVK</sequence>
<keyword evidence="4" id="KW-1185">Reference proteome</keyword>
<dbReference type="AlphaFoldDB" id="A0A7Y6C935"/>
<gene>
    <name evidence="3" type="ORF">G6W59_13175</name>
</gene>
<organism evidence="3 4">
    <name type="scientific">Streptomyces odorifer</name>
    <dbReference type="NCBI Taxonomy" id="53450"/>
    <lineage>
        <taxon>Bacteria</taxon>
        <taxon>Bacillati</taxon>
        <taxon>Actinomycetota</taxon>
        <taxon>Actinomycetes</taxon>
        <taxon>Kitasatosporales</taxon>
        <taxon>Streptomycetaceae</taxon>
        <taxon>Streptomyces</taxon>
        <taxon>Streptomyces albidoflavus group</taxon>
    </lineage>
</organism>
<dbReference type="PROSITE" id="PS50110">
    <property type="entry name" value="RESPONSE_REGULATORY"/>
    <property type="match status" value="1"/>
</dbReference>
<protein>
    <submittedName>
        <fullName evidence="3">Response regulator transcription factor</fullName>
    </submittedName>
</protein>
<feature type="domain" description="Response regulatory" evidence="2">
    <location>
        <begin position="16"/>
        <end position="137"/>
    </location>
</feature>
<comment type="caution">
    <text evidence="3">The sequence shown here is derived from an EMBL/GenBank/DDBJ whole genome shotgun (WGS) entry which is preliminary data.</text>
</comment>
<keyword evidence="1" id="KW-0597">Phosphoprotein</keyword>
<evidence type="ECO:0000259" key="2">
    <source>
        <dbReference type="PROSITE" id="PS50110"/>
    </source>
</evidence>